<dbReference type="InterPro" id="IPR017946">
    <property type="entry name" value="PLC-like_Pdiesterase_TIM-brl"/>
</dbReference>
<evidence type="ECO:0000259" key="2">
    <source>
        <dbReference type="PROSITE" id="PS51704"/>
    </source>
</evidence>
<evidence type="ECO:0000313" key="3">
    <source>
        <dbReference type="EMBL" id="TFU30714.1"/>
    </source>
</evidence>
<dbReference type="Gene3D" id="3.20.20.190">
    <property type="entry name" value="Phosphatidylinositol (PI) phosphodiesterase"/>
    <property type="match status" value="1"/>
</dbReference>
<organism evidence="3 4">
    <name type="scientific">Streptococcus acidominimus</name>
    <dbReference type="NCBI Taxonomy" id="1326"/>
    <lineage>
        <taxon>Bacteria</taxon>
        <taxon>Bacillati</taxon>
        <taxon>Bacillota</taxon>
        <taxon>Bacilli</taxon>
        <taxon>Lactobacillales</taxon>
        <taxon>Streptococcaceae</taxon>
        <taxon>Streptococcus</taxon>
    </lineage>
</organism>
<dbReference type="SUPFAM" id="SSF51695">
    <property type="entry name" value="PLC-like phosphodiesterases"/>
    <property type="match status" value="1"/>
</dbReference>
<dbReference type="GO" id="GO:0008081">
    <property type="term" value="F:phosphoric diester hydrolase activity"/>
    <property type="evidence" value="ECO:0007669"/>
    <property type="project" value="InterPro"/>
</dbReference>
<feature type="transmembrane region" description="Helical" evidence="1">
    <location>
        <begin position="274"/>
        <end position="297"/>
    </location>
</feature>
<dbReference type="PROSITE" id="PS51704">
    <property type="entry name" value="GP_PDE"/>
    <property type="match status" value="1"/>
</dbReference>
<dbReference type="GO" id="GO:0016740">
    <property type="term" value="F:transferase activity"/>
    <property type="evidence" value="ECO:0007669"/>
    <property type="project" value="UniProtKB-KW"/>
</dbReference>
<evidence type="ECO:0000313" key="4">
    <source>
        <dbReference type="Proteomes" id="UP000297747"/>
    </source>
</evidence>
<feature type="domain" description="GP-PDE" evidence="2">
    <location>
        <begin position="364"/>
        <end position="594"/>
    </location>
</feature>
<dbReference type="Pfam" id="PF03009">
    <property type="entry name" value="GDPD"/>
    <property type="match status" value="1"/>
</dbReference>
<dbReference type="PANTHER" id="PTHR46211:SF8">
    <property type="entry name" value="PHOSPHODIESTERASE"/>
    <property type="match status" value="1"/>
</dbReference>
<accession>A0A4Y9FND0</accession>
<gene>
    <name evidence="3" type="ORF">E4U01_05290</name>
</gene>
<feature type="transmembrane region" description="Helical" evidence="1">
    <location>
        <begin position="123"/>
        <end position="149"/>
    </location>
</feature>
<keyword evidence="3" id="KW-0808">Transferase</keyword>
<dbReference type="InterPro" id="IPR030395">
    <property type="entry name" value="GP_PDE_dom"/>
</dbReference>
<keyword evidence="1" id="KW-0812">Transmembrane</keyword>
<dbReference type="Proteomes" id="UP000297747">
    <property type="component" value="Unassembled WGS sequence"/>
</dbReference>
<sequence>MAHTPYKASDTLAYKGKVIWLFIKYQLLTKSILALIIYPIYFALVTTLLHQSGRTVISSGDFIRFLLSFNGFGLMIATMVLLMMLVALDINSFILISALIEEGKVEMTVRHILRVAVTSLKEFLTFSGLAMMIYIALIFPIIGLGITVSPMQQFQIPNFITSVIYANPLYLTCYSLALLVFTYISYRFIFVFHYILIQGKKVREALKSSAALTKTHGRRFLKDLVVASIKKIILPYLPLAIAVGLLCLILLQLVDNPHGVRFSLMFTLLSLTQITTFVAFIVTPLLISIITHLFYLYNEERGNEVKLTRNLKASAWLDGVKHRIKLRNKVTITLAVLLVLVFNLLLSAFLTYYFEEIFNQKHPIEVIAHRAGGNLGAENTLQGIAEATKQDVSWTEIDVQRTKDGFYILNHDADFKRVAGDPRTSSEMTLKESKGLKVNNEFDPSQPAQPVPTIEEVLDVARGKIGLFIELKGKTADKKMVDDMVALIKAEKMEKEAVLLSLDYEIIAYIEATYPEIQSGYLYYFALGQIEDLKGDYLIMEEREAKPEKVALLKAKGKKVVVWTVNTDESIRIFVNSDVDGIITDDVLAVKEGLKTRDERSDLEIIIDSIFG</sequence>
<protein>
    <submittedName>
        <fullName evidence="3">Glycosyltransferase</fullName>
    </submittedName>
</protein>
<dbReference type="AlphaFoldDB" id="A0A4Y9FND0"/>
<feature type="transmembrane region" description="Helical" evidence="1">
    <location>
        <begin position="169"/>
        <end position="197"/>
    </location>
</feature>
<dbReference type="GO" id="GO:0006629">
    <property type="term" value="P:lipid metabolic process"/>
    <property type="evidence" value="ECO:0007669"/>
    <property type="project" value="InterPro"/>
</dbReference>
<keyword evidence="1" id="KW-1133">Transmembrane helix</keyword>
<comment type="caution">
    <text evidence="3">The sequence shown here is derived from an EMBL/GenBank/DDBJ whole genome shotgun (WGS) entry which is preliminary data.</text>
</comment>
<proteinExistence type="predicted"/>
<feature type="transmembrane region" description="Helical" evidence="1">
    <location>
        <begin position="32"/>
        <end position="52"/>
    </location>
</feature>
<evidence type="ECO:0000256" key="1">
    <source>
        <dbReference type="SAM" id="Phobius"/>
    </source>
</evidence>
<feature type="transmembrane region" description="Helical" evidence="1">
    <location>
        <begin position="330"/>
        <end position="354"/>
    </location>
</feature>
<name>A0A4Y9FND0_STRAI</name>
<feature type="transmembrane region" description="Helical" evidence="1">
    <location>
        <begin position="72"/>
        <end position="100"/>
    </location>
</feature>
<keyword evidence="1" id="KW-0472">Membrane</keyword>
<dbReference type="InterPro" id="IPR018476">
    <property type="entry name" value="GlyceroP-diester-Pdiesterase_M"/>
</dbReference>
<dbReference type="EMBL" id="SPQA01000015">
    <property type="protein sequence ID" value="TFU30714.1"/>
    <property type="molecule type" value="Genomic_DNA"/>
</dbReference>
<dbReference type="PANTHER" id="PTHR46211">
    <property type="entry name" value="GLYCEROPHOSPHORYL DIESTER PHOSPHODIESTERASE"/>
    <property type="match status" value="1"/>
</dbReference>
<reference evidence="3 4" key="1">
    <citation type="submission" date="2019-03" db="EMBL/GenBank/DDBJ databases">
        <title>Diversity of the mouse oral microbiome.</title>
        <authorList>
            <person name="Joseph S."/>
            <person name="Aduse-Opoku J."/>
            <person name="Curtis M."/>
            <person name="Wade W."/>
            <person name="Hashim A."/>
        </authorList>
    </citation>
    <scope>NUCLEOTIDE SEQUENCE [LARGE SCALE GENOMIC DNA]</scope>
    <source>
        <strain evidence="3 4">HT4</strain>
    </source>
</reference>
<dbReference type="Pfam" id="PF10110">
    <property type="entry name" value="GPDPase_memb"/>
    <property type="match status" value="1"/>
</dbReference>
<feature type="transmembrane region" description="Helical" evidence="1">
    <location>
        <begin position="232"/>
        <end position="254"/>
    </location>
</feature>